<evidence type="ECO:0000313" key="1">
    <source>
        <dbReference type="EnsemblPlants" id="OMERI02G17310.1"/>
    </source>
</evidence>
<dbReference type="Gramene" id="OMERI02G17310.1">
    <property type="protein sequence ID" value="OMERI02G17310.1"/>
    <property type="gene ID" value="OMERI02G17310"/>
</dbReference>
<name>A0A0E0CKT3_9ORYZ</name>
<evidence type="ECO:0000313" key="2">
    <source>
        <dbReference type="Proteomes" id="UP000008021"/>
    </source>
</evidence>
<accession>A0A0E0CKT3</accession>
<dbReference type="AlphaFoldDB" id="A0A0E0CKT3"/>
<reference evidence="1" key="2">
    <citation type="submission" date="2018-05" db="EMBL/GenBank/DDBJ databases">
        <title>OmerRS3 (Oryza meridionalis Reference Sequence Version 3).</title>
        <authorList>
            <person name="Zhang J."/>
            <person name="Kudrna D."/>
            <person name="Lee S."/>
            <person name="Talag J."/>
            <person name="Welchert J."/>
            <person name="Wing R.A."/>
        </authorList>
    </citation>
    <scope>NUCLEOTIDE SEQUENCE [LARGE SCALE GENOMIC DNA]</scope>
    <source>
        <strain evidence="1">cv. OR44</strain>
    </source>
</reference>
<protein>
    <submittedName>
        <fullName evidence="1">Uncharacterized protein</fullName>
    </submittedName>
</protein>
<organism evidence="1">
    <name type="scientific">Oryza meridionalis</name>
    <dbReference type="NCBI Taxonomy" id="40149"/>
    <lineage>
        <taxon>Eukaryota</taxon>
        <taxon>Viridiplantae</taxon>
        <taxon>Streptophyta</taxon>
        <taxon>Embryophyta</taxon>
        <taxon>Tracheophyta</taxon>
        <taxon>Spermatophyta</taxon>
        <taxon>Magnoliopsida</taxon>
        <taxon>Liliopsida</taxon>
        <taxon>Poales</taxon>
        <taxon>Poaceae</taxon>
        <taxon>BOP clade</taxon>
        <taxon>Oryzoideae</taxon>
        <taxon>Oryzeae</taxon>
        <taxon>Oryzinae</taxon>
        <taxon>Oryza</taxon>
    </lineage>
</organism>
<dbReference type="Proteomes" id="UP000008021">
    <property type="component" value="Chromosome 2"/>
</dbReference>
<keyword evidence="2" id="KW-1185">Reference proteome</keyword>
<sequence>MQTSSHLHLNGLCAEDVQGCPLKLRKLLPYFPEAGETPALKGAITTHSGISSEALLNVVENKKGFRGFQNIRVICCNGVCGGDM</sequence>
<proteinExistence type="predicted"/>
<reference evidence="1" key="1">
    <citation type="submission" date="2015-04" db="UniProtKB">
        <authorList>
            <consortium name="EnsemblPlants"/>
        </authorList>
    </citation>
    <scope>IDENTIFICATION</scope>
</reference>
<dbReference type="EnsemblPlants" id="OMERI02G17310.1">
    <property type="protein sequence ID" value="OMERI02G17310.1"/>
    <property type="gene ID" value="OMERI02G17310"/>
</dbReference>